<dbReference type="KEGG" id="rli:RLO149_c009710"/>
<evidence type="ECO:0000256" key="3">
    <source>
        <dbReference type="ARBA" id="ARBA00012856"/>
    </source>
</evidence>
<evidence type="ECO:0000256" key="5">
    <source>
        <dbReference type="ARBA" id="ARBA00022857"/>
    </source>
</evidence>
<keyword evidence="11" id="KW-1185">Reference proteome</keyword>
<dbReference type="GO" id="GO:0004146">
    <property type="term" value="F:dihydrofolate reductase activity"/>
    <property type="evidence" value="ECO:0007669"/>
    <property type="project" value="UniProtKB-EC"/>
</dbReference>
<organism evidence="10 11">
    <name type="scientific">Roseobacter litoralis (strain ATCC 49566 / DSM 6996 / JCM 21268 / NBRC 15278 / OCh 149)</name>
    <dbReference type="NCBI Taxonomy" id="391595"/>
    <lineage>
        <taxon>Bacteria</taxon>
        <taxon>Pseudomonadati</taxon>
        <taxon>Pseudomonadota</taxon>
        <taxon>Alphaproteobacteria</taxon>
        <taxon>Rhodobacterales</taxon>
        <taxon>Roseobacteraceae</taxon>
        <taxon>Roseobacter</taxon>
    </lineage>
</organism>
<dbReference type="eggNOG" id="COG0262">
    <property type="taxonomic scope" value="Bacteria"/>
</dbReference>
<dbReference type="EC" id="1.5.1.3" evidence="3"/>
<dbReference type="PROSITE" id="PS51330">
    <property type="entry name" value="DHFR_2"/>
    <property type="match status" value="1"/>
</dbReference>
<comment type="function">
    <text evidence="7">Key enzyme in folate metabolism. Catalyzes an essential reaction for de novo glycine and purine synthesis, and for DNA precursor synthesis.</text>
</comment>
<comment type="similarity">
    <text evidence="2 8">Belongs to the dihydrofolate reductase family.</text>
</comment>
<feature type="domain" description="DHFR" evidence="9">
    <location>
        <begin position="1"/>
        <end position="152"/>
    </location>
</feature>
<evidence type="ECO:0000256" key="1">
    <source>
        <dbReference type="ARBA" id="ARBA00004903"/>
    </source>
</evidence>
<dbReference type="InterPro" id="IPR001796">
    <property type="entry name" value="DHFR_dom"/>
</dbReference>
<protein>
    <recommendedName>
        <fullName evidence="3">dihydrofolate reductase</fullName>
        <ecNumber evidence="3">1.5.1.3</ecNumber>
    </recommendedName>
</protein>
<name>F7ZAI2_ROSLO</name>
<dbReference type="EMBL" id="CP002623">
    <property type="protein sequence ID" value="AEI92982.1"/>
    <property type="molecule type" value="Genomic_DNA"/>
</dbReference>
<evidence type="ECO:0000256" key="7">
    <source>
        <dbReference type="ARBA" id="ARBA00025067"/>
    </source>
</evidence>
<dbReference type="Proteomes" id="UP000001353">
    <property type="component" value="Chromosome"/>
</dbReference>
<dbReference type="GO" id="GO:0006730">
    <property type="term" value="P:one-carbon metabolic process"/>
    <property type="evidence" value="ECO:0007669"/>
    <property type="project" value="UniProtKB-KW"/>
</dbReference>
<evidence type="ECO:0000256" key="2">
    <source>
        <dbReference type="ARBA" id="ARBA00009539"/>
    </source>
</evidence>
<evidence type="ECO:0000256" key="8">
    <source>
        <dbReference type="RuleBase" id="RU004474"/>
    </source>
</evidence>
<evidence type="ECO:0000313" key="10">
    <source>
        <dbReference type="EMBL" id="AEI92982.1"/>
    </source>
</evidence>
<evidence type="ECO:0000259" key="9">
    <source>
        <dbReference type="PROSITE" id="PS51330"/>
    </source>
</evidence>
<keyword evidence="5" id="KW-0521">NADP</keyword>
<dbReference type="Pfam" id="PF00186">
    <property type="entry name" value="DHFR_1"/>
    <property type="match status" value="1"/>
</dbReference>
<keyword evidence="4" id="KW-0554">One-carbon metabolism</keyword>
<gene>
    <name evidence="10" type="ordered locus">RLO149_c009710</name>
</gene>
<dbReference type="PRINTS" id="PR00070">
    <property type="entry name" value="DHFR"/>
</dbReference>
<dbReference type="PANTHER" id="PTHR48069:SF3">
    <property type="entry name" value="DIHYDROFOLATE REDUCTASE"/>
    <property type="match status" value="1"/>
</dbReference>
<dbReference type="STRING" id="391595.RLO149_c009710"/>
<proteinExistence type="inferred from homology"/>
<comment type="pathway">
    <text evidence="1">Cofactor biosynthesis; tetrahydrofolate biosynthesis; 5,6,7,8-tetrahydrofolate from 7,8-dihydrofolate: step 1/1.</text>
</comment>
<keyword evidence="6" id="KW-0560">Oxidoreductase</keyword>
<dbReference type="InterPro" id="IPR024072">
    <property type="entry name" value="DHFR-like_dom_sf"/>
</dbReference>
<sequence length="154" mass="17005">MARAENGAIGRDGTIPWNVPEDLKFFQRETLGGALIMGRNTWESLPVKPLPRRFNVVVSSNSDTAEVVAPSVKVAIELAIEHGHQRIYGIGGAAIYQEMLPLAHRLLISEVQIDVPDADTFFPNFDVAGWKAIDTRPLRGQAPACSVHEYLRLM</sequence>
<dbReference type="GO" id="GO:0046452">
    <property type="term" value="P:dihydrofolate metabolic process"/>
    <property type="evidence" value="ECO:0007669"/>
    <property type="project" value="TreeGrafter"/>
</dbReference>
<dbReference type="GO" id="GO:0050661">
    <property type="term" value="F:NADP binding"/>
    <property type="evidence" value="ECO:0007669"/>
    <property type="project" value="InterPro"/>
</dbReference>
<reference evidence="10 11" key="1">
    <citation type="journal article" date="2011" name="BMC Genomics">
        <title>Comparative genome analysis and genome-guided physiological analysis of Roseobacter litoralis.</title>
        <authorList>
            <person name="Kalhoefer D."/>
            <person name="Thole S."/>
            <person name="Voget S."/>
            <person name="Lehmann R."/>
            <person name="Liesegang H."/>
            <person name="Wollher A."/>
            <person name="Daniel R."/>
            <person name="Simon M."/>
            <person name="Brinkhoff T."/>
        </authorList>
    </citation>
    <scope>NUCLEOTIDE SEQUENCE [LARGE SCALE GENOMIC DNA]</scope>
    <source>
        <strain evidence="11">ATCC 49566 / DSM 6996 / JCM 21268 / NBRC 15278 / OCh 149</strain>
    </source>
</reference>
<dbReference type="CDD" id="cd00209">
    <property type="entry name" value="DHFR"/>
    <property type="match status" value="1"/>
</dbReference>
<dbReference type="UniPathway" id="UPA00077">
    <property type="reaction ID" value="UER00158"/>
</dbReference>
<dbReference type="HOGENOM" id="CLU_043966_5_2_5"/>
<dbReference type="GO" id="GO:0046654">
    <property type="term" value="P:tetrahydrofolate biosynthetic process"/>
    <property type="evidence" value="ECO:0007669"/>
    <property type="project" value="UniProtKB-UniPathway"/>
</dbReference>
<evidence type="ECO:0000256" key="4">
    <source>
        <dbReference type="ARBA" id="ARBA00022563"/>
    </source>
</evidence>
<dbReference type="GO" id="GO:0046655">
    <property type="term" value="P:folic acid metabolic process"/>
    <property type="evidence" value="ECO:0007669"/>
    <property type="project" value="TreeGrafter"/>
</dbReference>
<dbReference type="AlphaFoldDB" id="F7ZAI2"/>
<dbReference type="SUPFAM" id="SSF53597">
    <property type="entry name" value="Dihydrofolate reductase-like"/>
    <property type="match status" value="1"/>
</dbReference>
<evidence type="ECO:0000256" key="6">
    <source>
        <dbReference type="ARBA" id="ARBA00023002"/>
    </source>
</evidence>
<dbReference type="Gene3D" id="3.40.430.10">
    <property type="entry name" value="Dihydrofolate Reductase, subunit A"/>
    <property type="match status" value="1"/>
</dbReference>
<dbReference type="PANTHER" id="PTHR48069">
    <property type="entry name" value="DIHYDROFOLATE REDUCTASE"/>
    <property type="match status" value="1"/>
</dbReference>
<dbReference type="PROSITE" id="PS00075">
    <property type="entry name" value="DHFR_1"/>
    <property type="match status" value="1"/>
</dbReference>
<dbReference type="InterPro" id="IPR017925">
    <property type="entry name" value="DHFR_CS"/>
</dbReference>
<evidence type="ECO:0000313" key="11">
    <source>
        <dbReference type="Proteomes" id="UP000001353"/>
    </source>
</evidence>
<dbReference type="InterPro" id="IPR012259">
    <property type="entry name" value="DHFR"/>
</dbReference>
<accession>F7ZAI2</accession>